<dbReference type="InterPro" id="IPR046522">
    <property type="entry name" value="DUF6699"/>
</dbReference>
<evidence type="ECO:0000313" key="4">
    <source>
        <dbReference type="Proteomes" id="UP000054988"/>
    </source>
</evidence>
<proteinExistence type="predicted"/>
<feature type="compositionally biased region" description="Polar residues" evidence="1">
    <location>
        <begin position="96"/>
        <end position="113"/>
    </location>
</feature>
<organism evidence="3 4">
    <name type="scientific">Moniliophthora roreri</name>
    <name type="common">Frosty pod rot fungus</name>
    <name type="synonym">Monilia roreri</name>
    <dbReference type="NCBI Taxonomy" id="221103"/>
    <lineage>
        <taxon>Eukaryota</taxon>
        <taxon>Fungi</taxon>
        <taxon>Dikarya</taxon>
        <taxon>Basidiomycota</taxon>
        <taxon>Agaricomycotina</taxon>
        <taxon>Agaricomycetes</taxon>
        <taxon>Agaricomycetidae</taxon>
        <taxon>Agaricales</taxon>
        <taxon>Marasmiineae</taxon>
        <taxon>Marasmiaceae</taxon>
        <taxon>Moniliophthora</taxon>
    </lineage>
</organism>
<sequence length="284" mass="31305">MPHPKSHLPESSRRRIPLHTPSVPISTFPQSTSINSPQHPFTSLTNHTPMSIPSSMGAHAGPTSLYSAGGFTAGSASAWSVHNPAPIWSSADGIPRTQTSRPPVISSACTTSQPHSPPPRPLRPCIPLPSEIDHYGEITLHPALQRPSDIANYPRIDLASAHQFVRRSLRDEDVNSRYLREPATSPRLPSLSIIHPMLPWAITVHRSEEHWVIVADVLAAIGKALQTPLDQQSRYEVRRYLRNVVDSVLEQPGAIRLDLLGSRHRFAGLSRSSMGGDIWELHVR</sequence>
<dbReference type="Pfam" id="PF20415">
    <property type="entry name" value="DUF6699"/>
    <property type="match status" value="1"/>
</dbReference>
<accession>A0A0W0G5T4</accession>
<dbReference type="EMBL" id="LATX01001041">
    <property type="protein sequence ID" value="KTB43940.1"/>
    <property type="molecule type" value="Genomic_DNA"/>
</dbReference>
<evidence type="ECO:0000256" key="1">
    <source>
        <dbReference type="SAM" id="MobiDB-lite"/>
    </source>
</evidence>
<feature type="compositionally biased region" description="Polar residues" evidence="1">
    <location>
        <begin position="23"/>
        <end position="54"/>
    </location>
</feature>
<dbReference type="Proteomes" id="UP000054988">
    <property type="component" value="Unassembled WGS sequence"/>
</dbReference>
<reference evidence="3 4" key="1">
    <citation type="submission" date="2015-12" db="EMBL/GenBank/DDBJ databases">
        <title>Draft genome sequence of Moniliophthora roreri, the causal agent of frosty pod rot of cacao.</title>
        <authorList>
            <person name="Aime M.C."/>
            <person name="Diaz-Valderrama J.R."/>
            <person name="Kijpornyongpan T."/>
            <person name="Phillips-Mora W."/>
        </authorList>
    </citation>
    <scope>NUCLEOTIDE SEQUENCE [LARGE SCALE GENOMIC DNA]</scope>
    <source>
        <strain evidence="3 4">MCA 2952</strain>
    </source>
</reference>
<dbReference type="AlphaFoldDB" id="A0A0W0G5T4"/>
<feature type="region of interest" description="Disordered" evidence="1">
    <location>
        <begin position="1"/>
        <end position="56"/>
    </location>
</feature>
<comment type="caution">
    <text evidence="3">The sequence shown here is derived from an EMBL/GenBank/DDBJ whole genome shotgun (WGS) entry which is preliminary data.</text>
</comment>
<feature type="domain" description="DUF6699" evidence="2">
    <location>
        <begin position="165"/>
        <end position="273"/>
    </location>
</feature>
<gene>
    <name evidence="3" type="ORF">WG66_3480</name>
</gene>
<name>A0A0W0G5T4_MONRR</name>
<evidence type="ECO:0000313" key="3">
    <source>
        <dbReference type="EMBL" id="KTB43940.1"/>
    </source>
</evidence>
<feature type="region of interest" description="Disordered" evidence="1">
    <location>
        <begin position="90"/>
        <end position="120"/>
    </location>
</feature>
<protein>
    <recommendedName>
        <fullName evidence="2">DUF6699 domain-containing protein</fullName>
    </recommendedName>
</protein>
<evidence type="ECO:0000259" key="2">
    <source>
        <dbReference type="Pfam" id="PF20415"/>
    </source>
</evidence>